<name>A0A645DHF9_9ZZZZ</name>
<protein>
    <recommendedName>
        <fullName evidence="2">Argininosuccinate lyase</fullName>
    </recommendedName>
</protein>
<dbReference type="EMBL" id="VSSQ01036292">
    <property type="protein sequence ID" value="MPM88729.1"/>
    <property type="molecule type" value="Genomic_DNA"/>
</dbReference>
<sequence>MEEVNKLVLEGVPFREAYKRVGQEVNKGNFIPNKKVAHTHKGSIGNLCTTEIRAKMESALSKIK</sequence>
<evidence type="ECO:0000313" key="1">
    <source>
        <dbReference type="EMBL" id="MPM88729.1"/>
    </source>
</evidence>
<gene>
    <name evidence="1" type="ORF">SDC9_135833</name>
</gene>
<proteinExistence type="predicted"/>
<dbReference type="AlphaFoldDB" id="A0A645DHF9"/>
<accession>A0A645DHF9</accession>
<organism evidence="1">
    <name type="scientific">bioreactor metagenome</name>
    <dbReference type="NCBI Taxonomy" id="1076179"/>
    <lineage>
        <taxon>unclassified sequences</taxon>
        <taxon>metagenomes</taxon>
        <taxon>ecological metagenomes</taxon>
    </lineage>
</organism>
<evidence type="ECO:0008006" key="2">
    <source>
        <dbReference type="Google" id="ProtNLM"/>
    </source>
</evidence>
<comment type="caution">
    <text evidence="1">The sequence shown here is derived from an EMBL/GenBank/DDBJ whole genome shotgun (WGS) entry which is preliminary data.</text>
</comment>
<reference evidence="1" key="1">
    <citation type="submission" date="2019-08" db="EMBL/GenBank/DDBJ databases">
        <authorList>
            <person name="Kucharzyk K."/>
            <person name="Murdoch R.W."/>
            <person name="Higgins S."/>
            <person name="Loffler F."/>
        </authorList>
    </citation>
    <scope>NUCLEOTIDE SEQUENCE</scope>
</reference>